<keyword evidence="1" id="KW-0678">Repressor</keyword>
<dbReference type="Pfam" id="PF10069">
    <property type="entry name" value="DICT"/>
    <property type="match status" value="1"/>
</dbReference>
<gene>
    <name evidence="6" type="ORF">GCM10009844_34150</name>
</gene>
<comment type="caution">
    <text evidence="6">The sequence shown here is derived from an EMBL/GenBank/DDBJ whole genome shotgun (WGS) entry which is preliminary data.</text>
</comment>
<accession>A0ABN3A0Y2</accession>
<keyword evidence="2" id="KW-0805">Transcription regulation</keyword>
<dbReference type="InterPro" id="IPR009061">
    <property type="entry name" value="DNA-bd_dom_put_sf"/>
</dbReference>
<dbReference type="Proteomes" id="UP001501771">
    <property type="component" value="Unassembled WGS sequence"/>
</dbReference>
<dbReference type="InterPro" id="IPR047057">
    <property type="entry name" value="MerR_fam"/>
</dbReference>
<dbReference type="Gene3D" id="1.10.1660.10">
    <property type="match status" value="1"/>
</dbReference>
<feature type="domain" description="HTH merR-type" evidence="5">
    <location>
        <begin position="16"/>
        <end position="86"/>
    </location>
</feature>
<dbReference type="PROSITE" id="PS50937">
    <property type="entry name" value="HTH_MERR_2"/>
    <property type="match status" value="1"/>
</dbReference>
<evidence type="ECO:0000313" key="6">
    <source>
        <dbReference type="EMBL" id="GAA2151662.1"/>
    </source>
</evidence>
<evidence type="ECO:0000256" key="1">
    <source>
        <dbReference type="ARBA" id="ARBA00022491"/>
    </source>
</evidence>
<name>A0ABN3A0Y2_9ACTN</name>
<evidence type="ECO:0000313" key="7">
    <source>
        <dbReference type="Proteomes" id="UP001501771"/>
    </source>
</evidence>
<dbReference type="EMBL" id="BAAAQR010000011">
    <property type="protein sequence ID" value="GAA2151662.1"/>
    <property type="molecule type" value="Genomic_DNA"/>
</dbReference>
<dbReference type="RefSeq" id="WP_344154977.1">
    <property type="nucleotide sequence ID" value="NZ_BAAAQR010000011.1"/>
</dbReference>
<keyword evidence="7" id="KW-1185">Reference proteome</keyword>
<dbReference type="Pfam" id="PF13411">
    <property type="entry name" value="MerR_1"/>
    <property type="match status" value="1"/>
</dbReference>
<protein>
    <recommendedName>
        <fullName evidence="5">HTH merR-type domain-containing protein</fullName>
    </recommendedName>
</protein>
<organism evidence="6 7">
    <name type="scientific">Nocardioides koreensis</name>
    <dbReference type="NCBI Taxonomy" id="433651"/>
    <lineage>
        <taxon>Bacteria</taxon>
        <taxon>Bacillati</taxon>
        <taxon>Actinomycetota</taxon>
        <taxon>Actinomycetes</taxon>
        <taxon>Propionibacteriales</taxon>
        <taxon>Nocardioidaceae</taxon>
        <taxon>Nocardioides</taxon>
    </lineage>
</organism>
<dbReference type="PANTHER" id="PTHR30204">
    <property type="entry name" value="REDOX-CYCLING DRUG-SENSING TRANSCRIPTIONAL ACTIVATOR SOXR"/>
    <property type="match status" value="1"/>
</dbReference>
<dbReference type="InterPro" id="IPR019278">
    <property type="entry name" value="DICT_dom"/>
</dbReference>
<evidence type="ECO:0000259" key="5">
    <source>
        <dbReference type="PROSITE" id="PS50937"/>
    </source>
</evidence>
<evidence type="ECO:0000256" key="3">
    <source>
        <dbReference type="ARBA" id="ARBA00023125"/>
    </source>
</evidence>
<evidence type="ECO:0000256" key="2">
    <source>
        <dbReference type="ARBA" id="ARBA00023015"/>
    </source>
</evidence>
<keyword evidence="4" id="KW-0804">Transcription</keyword>
<dbReference type="SMART" id="SM00422">
    <property type="entry name" value="HTH_MERR"/>
    <property type="match status" value="1"/>
</dbReference>
<evidence type="ECO:0000256" key="4">
    <source>
        <dbReference type="ARBA" id="ARBA00023163"/>
    </source>
</evidence>
<sequence>MTTNPPPTQEVEDNSPLTIGELARRTGVTPATLRMWETRHGFPVPIRLESGHRRYDQGHVAAVDHVVRRRDAGVRLDVAIAEAMAAAEPSSPSVFAELRRKHPQLAAHRLRKSTLLALSWAIEDEFCARAERAHLFGGFQHARYFRAARERWTELSRVASSTMVFAEPARTAPQQEGPAPRLEMVGLAVDEPMRREWFVVCESRDLPVALTAWELPGQSEVPDRDRIFESLWTVEPGAVRDAARVCARVAQEHGVTAASPLLYELADEPAHGLADPASVTTLFNRVIAYVDRFGG</sequence>
<dbReference type="SUPFAM" id="SSF46955">
    <property type="entry name" value="Putative DNA-binding domain"/>
    <property type="match status" value="1"/>
</dbReference>
<dbReference type="InterPro" id="IPR000551">
    <property type="entry name" value="MerR-type_HTH_dom"/>
</dbReference>
<keyword evidence="3" id="KW-0238">DNA-binding</keyword>
<proteinExistence type="predicted"/>
<dbReference type="PANTHER" id="PTHR30204:SF69">
    <property type="entry name" value="MERR-FAMILY TRANSCRIPTIONAL REGULATOR"/>
    <property type="match status" value="1"/>
</dbReference>
<reference evidence="6 7" key="1">
    <citation type="journal article" date="2019" name="Int. J. Syst. Evol. Microbiol.">
        <title>The Global Catalogue of Microorganisms (GCM) 10K type strain sequencing project: providing services to taxonomists for standard genome sequencing and annotation.</title>
        <authorList>
            <consortium name="The Broad Institute Genomics Platform"/>
            <consortium name="The Broad Institute Genome Sequencing Center for Infectious Disease"/>
            <person name="Wu L."/>
            <person name="Ma J."/>
        </authorList>
    </citation>
    <scope>NUCLEOTIDE SEQUENCE [LARGE SCALE GENOMIC DNA]</scope>
    <source>
        <strain evidence="6 7">JCM 16022</strain>
    </source>
</reference>